<dbReference type="OrthoDB" id="56895at2157"/>
<feature type="domain" description="Methyltransferase" evidence="2">
    <location>
        <begin position="43"/>
        <end position="127"/>
    </location>
</feature>
<gene>
    <name evidence="3" type="ORF">ATJ93_2550</name>
</gene>
<dbReference type="InterPro" id="IPR041698">
    <property type="entry name" value="Methyltransf_25"/>
</dbReference>
<feature type="compositionally biased region" description="Acidic residues" evidence="1">
    <location>
        <begin position="208"/>
        <end position="218"/>
    </location>
</feature>
<organism evidence="3 4">
    <name type="scientific">Halopiger aswanensis</name>
    <dbReference type="NCBI Taxonomy" id="148449"/>
    <lineage>
        <taxon>Archaea</taxon>
        <taxon>Methanobacteriati</taxon>
        <taxon>Methanobacteriota</taxon>
        <taxon>Stenosarchaea group</taxon>
        <taxon>Halobacteria</taxon>
        <taxon>Halobacteriales</taxon>
        <taxon>Natrialbaceae</taxon>
        <taxon>Halopiger</taxon>
    </lineage>
</organism>
<dbReference type="RefSeq" id="WP_120244931.1">
    <property type="nucleotide sequence ID" value="NZ_RAPO01000002.1"/>
</dbReference>
<feature type="region of interest" description="Disordered" evidence="1">
    <location>
        <begin position="196"/>
        <end position="218"/>
    </location>
</feature>
<dbReference type="Gene3D" id="3.40.50.150">
    <property type="entry name" value="Vaccinia Virus protein VP39"/>
    <property type="match status" value="1"/>
</dbReference>
<protein>
    <submittedName>
        <fullName evidence="3">Methyltransferase family protein</fullName>
    </submittedName>
</protein>
<comment type="caution">
    <text evidence="3">The sequence shown here is derived from an EMBL/GenBank/DDBJ whole genome shotgun (WGS) entry which is preliminary data.</text>
</comment>
<dbReference type="AlphaFoldDB" id="A0A419WJP3"/>
<dbReference type="Pfam" id="PF13649">
    <property type="entry name" value="Methyltransf_25"/>
    <property type="match status" value="1"/>
</dbReference>
<proteinExistence type="predicted"/>
<dbReference type="PANTHER" id="PTHR43591">
    <property type="entry name" value="METHYLTRANSFERASE"/>
    <property type="match status" value="1"/>
</dbReference>
<evidence type="ECO:0000259" key="2">
    <source>
        <dbReference type="Pfam" id="PF13649"/>
    </source>
</evidence>
<evidence type="ECO:0000313" key="3">
    <source>
        <dbReference type="EMBL" id="RKD95688.1"/>
    </source>
</evidence>
<accession>A0A419WJP3</accession>
<dbReference type="EMBL" id="RAPO01000002">
    <property type="protein sequence ID" value="RKD95688.1"/>
    <property type="molecule type" value="Genomic_DNA"/>
</dbReference>
<keyword evidence="3" id="KW-0808">Transferase</keyword>
<dbReference type="InterPro" id="IPR029063">
    <property type="entry name" value="SAM-dependent_MTases_sf"/>
</dbReference>
<keyword evidence="3" id="KW-0489">Methyltransferase</keyword>
<evidence type="ECO:0000256" key="1">
    <source>
        <dbReference type="SAM" id="MobiDB-lite"/>
    </source>
</evidence>
<dbReference type="CDD" id="cd02440">
    <property type="entry name" value="AdoMet_MTases"/>
    <property type="match status" value="1"/>
</dbReference>
<name>A0A419WJP3_9EURY</name>
<dbReference type="GO" id="GO:0032259">
    <property type="term" value="P:methylation"/>
    <property type="evidence" value="ECO:0007669"/>
    <property type="project" value="UniProtKB-KW"/>
</dbReference>
<dbReference type="Proteomes" id="UP000283805">
    <property type="component" value="Unassembled WGS sequence"/>
</dbReference>
<evidence type="ECO:0000313" key="4">
    <source>
        <dbReference type="Proteomes" id="UP000283805"/>
    </source>
</evidence>
<reference evidence="3 4" key="1">
    <citation type="submission" date="2018-09" db="EMBL/GenBank/DDBJ databases">
        <title>Genomic Encyclopedia of Archaeal and Bacterial Type Strains, Phase II (KMG-II): from individual species to whole genera.</title>
        <authorList>
            <person name="Goeker M."/>
        </authorList>
    </citation>
    <scope>NUCLEOTIDE SEQUENCE [LARGE SCALE GENOMIC DNA]</scope>
    <source>
        <strain evidence="3 4">DSM 13151</strain>
    </source>
</reference>
<keyword evidence="4" id="KW-1185">Reference proteome</keyword>
<dbReference type="GO" id="GO:0008168">
    <property type="term" value="F:methyltransferase activity"/>
    <property type="evidence" value="ECO:0007669"/>
    <property type="project" value="UniProtKB-KW"/>
</dbReference>
<sequence>MTDDRDDRKRWNERYNDADFELPSDPIPALERRLETLPDGRALDVATGTGRNAVFLAAAGYDVDAVDVSDEALERAQRRAAERGVDDNVDWARADLAEYDFERDTYDVIAIGFFAALEHLPDIKEALAPGGVLVYEHHLRSSDPVDAGPSGDRYRYRSNDLLRACLDLTVLSYEERRRTVTDGTAAVATIVARNSSGGAQSYPHLESEGFESGDADPA</sequence>
<dbReference type="PANTHER" id="PTHR43591:SF108">
    <property type="entry name" value="S-ADENOSYL-L-METHIONINE-DEPENDENT METHYLTRANSFERASE"/>
    <property type="match status" value="1"/>
</dbReference>
<dbReference type="SUPFAM" id="SSF53335">
    <property type="entry name" value="S-adenosyl-L-methionine-dependent methyltransferases"/>
    <property type="match status" value="1"/>
</dbReference>